<feature type="non-terminal residue" evidence="4">
    <location>
        <position position="685"/>
    </location>
</feature>
<dbReference type="PANTHER" id="PTHR11203">
    <property type="entry name" value="CLEAVAGE AND POLYADENYLATION SPECIFICITY FACTOR FAMILY MEMBER"/>
    <property type="match status" value="1"/>
</dbReference>
<dbReference type="InterPro" id="IPR036866">
    <property type="entry name" value="RibonucZ/Hydroxyglut_hydro"/>
</dbReference>
<dbReference type="SUPFAM" id="SSF56281">
    <property type="entry name" value="Metallo-hydrolase/oxidoreductase"/>
    <property type="match status" value="1"/>
</dbReference>
<dbReference type="PANTHER" id="PTHR11203:SF11">
    <property type="entry name" value="CLEAVAGE AND POLYADENYLATION SPECIFICITY FACTOR SUBUNIT 3"/>
    <property type="match status" value="1"/>
</dbReference>
<feature type="domain" description="Metallo-beta-lactamase" evidence="2">
    <location>
        <begin position="12"/>
        <end position="239"/>
    </location>
</feature>
<proteinExistence type="predicted"/>
<dbReference type="SMART" id="SM00849">
    <property type="entry name" value="Lactamase_B"/>
    <property type="match status" value="1"/>
</dbReference>
<dbReference type="GO" id="GO:0005847">
    <property type="term" value="C:mRNA cleavage and polyadenylation specificity factor complex"/>
    <property type="evidence" value="ECO:0007669"/>
    <property type="project" value="TreeGrafter"/>
</dbReference>
<evidence type="ECO:0000259" key="2">
    <source>
        <dbReference type="SMART" id="SM00849"/>
    </source>
</evidence>
<gene>
    <name evidence="4" type="ORF">TPC1_16874</name>
</gene>
<feature type="non-terminal residue" evidence="4">
    <location>
        <position position="1"/>
    </location>
</feature>
<feature type="domain" description="Beta-Casp" evidence="3">
    <location>
        <begin position="255"/>
        <end position="353"/>
    </location>
</feature>
<dbReference type="GO" id="GO:0003723">
    <property type="term" value="F:RNA binding"/>
    <property type="evidence" value="ECO:0007669"/>
    <property type="project" value="TreeGrafter"/>
</dbReference>
<dbReference type="InterPro" id="IPR022712">
    <property type="entry name" value="Beta_Casp"/>
</dbReference>
<keyword evidence="1" id="KW-0378">Hydrolase</keyword>
<dbReference type="AlphaFoldDB" id="A0A146K3L6"/>
<dbReference type="GO" id="GO:0004521">
    <property type="term" value="F:RNA endonuclease activity"/>
    <property type="evidence" value="ECO:0007669"/>
    <property type="project" value="TreeGrafter"/>
</dbReference>
<name>A0A146K3L6_9EUKA</name>
<dbReference type="InterPro" id="IPR001279">
    <property type="entry name" value="Metallo-B-lactamas"/>
</dbReference>
<dbReference type="Gene3D" id="3.60.15.10">
    <property type="entry name" value="Ribonuclease Z/Hydroxyacylglutathione hydrolase-like"/>
    <property type="match status" value="2"/>
</dbReference>
<organism evidence="4">
    <name type="scientific">Trepomonas sp. PC1</name>
    <dbReference type="NCBI Taxonomy" id="1076344"/>
    <lineage>
        <taxon>Eukaryota</taxon>
        <taxon>Metamonada</taxon>
        <taxon>Diplomonadida</taxon>
        <taxon>Hexamitidae</taxon>
        <taxon>Hexamitinae</taxon>
        <taxon>Trepomonas</taxon>
    </lineage>
</organism>
<protein>
    <submittedName>
        <fullName evidence="4">Cleavage and polyadenylation specificity factor, 73 kDa subunit</fullName>
    </submittedName>
</protein>
<sequence length="685" mass="78320">QVIPLGAGKEVGRSCFYVYYDRAGVTGAFIMDCGIHPTIAEGNSKSDIPALPFFDILQDLPTVDFILITHFHTDHANGLPSLMLAYDRQNHHPPIYMTEGTRNILEDSYNDTINQNKFFTQIQNDQERKVTAKKAVDLVFKHVSLIAFNESIKVNNQLTVTAYSAGHVIGAAMFLVNFNNFTLFYTGDYSMEKDYHLTSADVPDIKVDILITEGTYGSMVHPDRLKREEMLKDVVQTTLKGNGRVLLPVFGVGRVQELIAILDRFWAEKPELQQYKIYYINSIGIKHKSNDRFITYGKDDSVIDLNQPFVVFCTPGMLQSGISRKLFESMCDSEKNSLIVTGYGAAGSYLNTILQNEGKMKVHKKNGDVEMRMKLFQNSFSAHADLQQTKALISKLKPANLILIHGSRGALDNLIKEIKKEQKENQFGFEFTIHSPENCEKVKIEVENQFLAQFHKSQKFEEFLEQKSGFLLFFQKNGVEFSIIDKQEEKTRIYLKLGVDVKISGEALQKVIFHLFGKENVKSKPKTQIWDIQVLEFYLLMTGQLFAYKRAKAAQNKDQMQQFLQQDFNKLVVIRGTDQIMKQSEVMNKPKTIDDFAYYVQIEVPLQFIDLAYLLFDRLFNGEMQNLEVAELKDLLGGEIISPTLIKIGDVEVEDDNGWYVKTENEKIEKQLYKILQVWKMTTGG</sequence>
<dbReference type="EMBL" id="GDID01005106">
    <property type="protein sequence ID" value="JAP91500.1"/>
    <property type="molecule type" value="Transcribed_RNA"/>
</dbReference>
<dbReference type="InterPro" id="IPR011108">
    <property type="entry name" value="RMMBL"/>
</dbReference>
<dbReference type="Pfam" id="PF16661">
    <property type="entry name" value="Lactamase_B_6"/>
    <property type="match status" value="1"/>
</dbReference>
<accession>A0A146K3L6</accession>
<reference evidence="4" key="1">
    <citation type="submission" date="2015-07" db="EMBL/GenBank/DDBJ databases">
        <title>Adaptation to a free-living lifestyle via gene acquisitions in the diplomonad Trepomonas sp. PC1.</title>
        <authorList>
            <person name="Xu F."/>
            <person name="Jerlstrom-Hultqvist J."/>
            <person name="Kolisko M."/>
            <person name="Simpson A.G.B."/>
            <person name="Roger A.J."/>
            <person name="Svard S.G."/>
            <person name="Andersson J.O."/>
        </authorList>
    </citation>
    <scope>NUCLEOTIDE SEQUENCE</scope>
    <source>
        <strain evidence="4">PC1</strain>
    </source>
</reference>
<dbReference type="InterPro" id="IPR050698">
    <property type="entry name" value="MBL"/>
</dbReference>
<dbReference type="SMART" id="SM01027">
    <property type="entry name" value="Beta-Casp"/>
    <property type="match status" value="1"/>
</dbReference>
<evidence type="ECO:0000313" key="4">
    <source>
        <dbReference type="EMBL" id="JAP91500.1"/>
    </source>
</evidence>
<dbReference type="Pfam" id="PF07521">
    <property type="entry name" value="RMMBL"/>
    <property type="match status" value="1"/>
</dbReference>
<evidence type="ECO:0000256" key="1">
    <source>
        <dbReference type="ARBA" id="ARBA00022801"/>
    </source>
</evidence>
<dbReference type="Pfam" id="PF10996">
    <property type="entry name" value="Beta-Casp"/>
    <property type="match status" value="1"/>
</dbReference>
<dbReference type="Gene3D" id="3.40.50.10890">
    <property type="match status" value="2"/>
</dbReference>
<evidence type="ECO:0000259" key="3">
    <source>
        <dbReference type="SMART" id="SM01027"/>
    </source>
</evidence>
<dbReference type="GO" id="GO:0004534">
    <property type="term" value="F:5'-3' RNA exonuclease activity"/>
    <property type="evidence" value="ECO:0007669"/>
    <property type="project" value="TreeGrafter"/>
</dbReference>
<dbReference type="GO" id="GO:0006398">
    <property type="term" value="P:mRNA 3'-end processing by stem-loop binding and cleavage"/>
    <property type="evidence" value="ECO:0007669"/>
    <property type="project" value="TreeGrafter"/>
</dbReference>